<dbReference type="AlphaFoldDB" id="A0A2T6ZSF2"/>
<evidence type="ECO:0000313" key="1">
    <source>
        <dbReference type="EMBL" id="PUU78422.1"/>
    </source>
</evidence>
<comment type="caution">
    <text evidence="1">The sequence shown here is derived from an EMBL/GenBank/DDBJ whole genome shotgun (WGS) entry which is preliminary data.</text>
</comment>
<evidence type="ECO:0000313" key="2">
    <source>
        <dbReference type="Proteomes" id="UP000244722"/>
    </source>
</evidence>
<gene>
    <name evidence="1" type="ORF">B9Z19DRAFT_1126760</name>
</gene>
<sequence>MAVVGRGQLRGSKNLGGQTTHTGIITIACGYGGDYCCSYRLLLLDSKGHRLAHPSLGDSEESGNNGQNTPWLIFFNIIIKHPRDFPWASSAMAQRLHGDHLVLAAANILGYAD</sequence>
<reference evidence="1 2" key="1">
    <citation type="submission" date="2017-04" db="EMBL/GenBank/DDBJ databases">
        <title>Draft genome sequence of Tuber borchii Vittad., a whitish edible truffle.</title>
        <authorList>
            <consortium name="DOE Joint Genome Institute"/>
            <person name="Murat C."/>
            <person name="Kuo A."/>
            <person name="Barry K.W."/>
            <person name="Clum A."/>
            <person name="Dockter R.B."/>
            <person name="Fauchery L."/>
            <person name="Iotti M."/>
            <person name="Kohler A."/>
            <person name="Labutti K."/>
            <person name="Lindquist E.A."/>
            <person name="Lipzen A."/>
            <person name="Ohm R.A."/>
            <person name="Wang M."/>
            <person name="Grigoriev I.V."/>
            <person name="Zambonelli A."/>
            <person name="Martin F.M."/>
        </authorList>
    </citation>
    <scope>NUCLEOTIDE SEQUENCE [LARGE SCALE GENOMIC DNA]</scope>
    <source>
        <strain evidence="1 2">Tbo3840</strain>
    </source>
</reference>
<dbReference type="EMBL" id="NESQ01000119">
    <property type="protein sequence ID" value="PUU78422.1"/>
    <property type="molecule type" value="Genomic_DNA"/>
</dbReference>
<organism evidence="1 2">
    <name type="scientific">Tuber borchii</name>
    <name type="common">White truffle</name>
    <dbReference type="NCBI Taxonomy" id="42251"/>
    <lineage>
        <taxon>Eukaryota</taxon>
        <taxon>Fungi</taxon>
        <taxon>Dikarya</taxon>
        <taxon>Ascomycota</taxon>
        <taxon>Pezizomycotina</taxon>
        <taxon>Pezizomycetes</taxon>
        <taxon>Pezizales</taxon>
        <taxon>Tuberaceae</taxon>
        <taxon>Tuber</taxon>
    </lineage>
</organism>
<dbReference type="PROSITE" id="PS51257">
    <property type="entry name" value="PROKAR_LIPOPROTEIN"/>
    <property type="match status" value="1"/>
</dbReference>
<protein>
    <submittedName>
        <fullName evidence="1">Uncharacterized protein</fullName>
    </submittedName>
</protein>
<proteinExistence type="predicted"/>
<dbReference type="Proteomes" id="UP000244722">
    <property type="component" value="Unassembled WGS sequence"/>
</dbReference>
<keyword evidence="2" id="KW-1185">Reference proteome</keyword>
<accession>A0A2T6ZSF2</accession>
<name>A0A2T6ZSF2_TUBBO</name>